<evidence type="ECO:0000259" key="12">
    <source>
        <dbReference type="PROSITE" id="PS51900"/>
    </source>
</evidence>
<dbReference type="NCBIfam" id="TIGR02225">
    <property type="entry name" value="recomb_XerD"/>
    <property type="match status" value="1"/>
</dbReference>
<dbReference type="GO" id="GO:0003677">
    <property type="term" value="F:DNA binding"/>
    <property type="evidence" value="ECO:0007669"/>
    <property type="project" value="UniProtKB-UniRule"/>
</dbReference>
<evidence type="ECO:0000256" key="4">
    <source>
        <dbReference type="ARBA" id="ARBA00022618"/>
    </source>
</evidence>
<comment type="subunit">
    <text evidence="10">Forms a cyclic heterotetrameric complex composed of two molecules of XerC and two molecules of XerD.</text>
</comment>
<dbReference type="Gene3D" id="1.10.150.130">
    <property type="match status" value="1"/>
</dbReference>
<comment type="similarity">
    <text evidence="2">Belongs to the 'phage' integrase family. XerD subfamily.</text>
</comment>
<evidence type="ECO:0000313" key="14">
    <source>
        <dbReference type="Proteomes" id="UP000017148"/>
    </source>
</evidence>
<evidence type="ECO:0000256" key="9">
    <source>
        <dbReference type="ARBA" id="ARBA00023306"/>
    </source>
</evidence>
<evidence type="ECO:0000256" key="7">
    <source>
        <dbReference type="ARBA" id="ARBA00023125"/>
    </source>
</evidence>
<dbReference type="PATRIC" id="fig|1313304.3.peg.373"/>
<keyword evidence="5 10" id="KW-0159">Chromosome partition</keyword>
<organism evidence="13 14">
    <name type="scientific">Chitinivibrio alkaliphilus ACht1</name>
    <dbReference type="NCBI Taxonomy" id="1313304"/>
    <lineage>
        <taxon>Bacteria</taxon>
        <taxon>Pseudomonadati</taxon>
        <taxon>Fibrobacterota</taxon>
        <taxon>Chitinivibrionia</taxon>
        <taxon>Chitinivibrionales</taxon>
        <taxon>Chitinivibrionaceae</taxon>
        <taxon>Chitinivibrio</taxon>
    </lineage>
</organism>
<dbReference type="InterPro" id="IPR011010">
    <property type="entry name" value="DNA_brk_join_enz"/>
</dbReference>
<evidence type="ECO:0000256" key="10">
    <source>
        <dbReference type="HAMAP-Rule" id="MF_01808"/>
    </source>
</evidence>
<evidence type="ECO:0000256" key="6">
    <source>
        <dbReference type="ARBA" id="ARBA00022908"/>
    </source>
</evidence>
<dbReference type="PROSITE" id="PS51898">
    <property type="entry name" value="TYR_RECOMBINASE"/>
    <property type="match status" value="1"/>
</dbReference>
<evidence type="ECO:0000256" key="3">
    <source>
        <dbReference type="ARBA" id="ARBA00022490"/>
    </source>
</evidence>
<dbReference type="Pfam" id="PF00589">
    <property type="entry name" value="Phage_integrase"/>
    <property type="match status" value="1"/>
</dbReference>
<sequence>MKEVSHLTAYQSWLSAEKGLSENSYSSYTFDLHRFAAFLHDHGRTDTSVGHKEIAQYLDLLADLGFARASIIRTISTLRSYYTFLTAEEVVESNPTKQLRPPRKTRDLPQVLSVDEIERILSHIPASAKLSLRNTAIIELLYGCGLRVSELINLTPGACIEDDTFLHITGKGNTQRLVPLGAYGRRTLKRYMEEERPRLRKKSPSAPEIFLNNRGTKLSRMGVWKIVQTLCIQAGIEKSVSPHTFRHSYATHLLEGGADLRVVQELLGHRNISTTEIYTHIDRTHLMEVHRSFHPRSKQERSLERYSP</sequence>
<evidence type="ECO:0000259" key="11">
    <source>
        <dbReference type="PROSITE" id="PS51898"/>
    </source>
</evidence>
<feature type="domain" description="Core-binding (CB)" evidence="12">
    <location>
        <begin position="1"/>
        <end position="86"/>
    </location>
</feature>
<dbReference type="PROSITE" id="PS51900">
    <property type="entry name" value="CB"/>
    <property type="match status" value="1"/>
</dbReference>
<dbReference type="AlphaFoldDB" id="U7DBG6"/>
<keyword evidence="4 10" id="KW-0132">Cell division</keyword>
<protein>
    <recommendedName>
        <fullName evidence="10">Tyrosine recombinase XerC</fullName>
    </recommendedName>
</protein>
<dbReference type="OrthoDB" id="9801717at2"/>
<name>U7DBG6_9BACT</name>
<dbReference type="InterPro" id="IPR004107">
    <property type="entry name" value="Integrase_SAM-like_N"/>
</dbReference>
<dbReference type="eggNOG" id="COG4974">
    <property type="taxonomic scope" value="Bacteria"/>
</dbReference>
<keyword evidence="9 10" id="KW-0131">Cell cycle</keyword>
<proteinExistence type="inferred from homology"/>
<keyword evidence="8 10" id="KW-0233">DNA recombination</keyword>
<dbReference type="GO" id="GO:0007059">
    <property type="term" value="P:chromosome segregation"/>
    <property type="evidence" value="ECO:0007669"/>
    <property type="project" value="UniProtKB-UniRule"/>
</dbReference>
<keyword evidence="6 10" id="KW-0229">DNA integration</keyword>
<dbReference type="NCBIfam" id="NF001399">
    <property type="entry name" value="PRK00283.1"/>
    <property type="match status" value="1"/>
</dbReference>
<evidence type="ECO:0000256" key="1">
    <source>
        <dbReference type="ARBA" id="ARBA00004496"/>
    </source>
</evidence>
<dbReference type="GO" id="GO:0006313">
    <property type="term" value="P:DNA transposition"/>
    <property type="evidence" value="ECO:0007669"/>
    <property type="project" value="UniProtKB-UniRule"/>
</dbReference>
<evidence type="ECO:0000256" key="5">
    <source>
        <dbReference type="ARBA" id="ARBA00022829"/>
    </source>
</evidence>
<keyword evidence="7 10" id="KW-0238">DNA-binding</keyword>
<dbReference type="EMBL" id="ASJR01000003">
    <property type="protein sequence ID" value="ERP38903.1"/>
    <property type="molecule type" value="Genomic_DNA"/>
</dbReference>
<evidence type="ECO:0000313" key="13">
    <source>
        <dbReference type="EMBL" id="ERP38903.1"/>
    </source>
</evidence>
<dbReference type="InterPro" id="IPR050090">
    <property type="entry name" value="Tyrosine_recombinase_XerCD"/>
</dbReference>
<dbReference type="InterPro" id="IPR023009">
    <property type="entry name" value="Tyrosine_recombinase_XerC/XerD"/>
</dbReference>
<feature type="active site" evidence="10">
    <location>
        <position position="269"/>
    </location>
</feature>
<gene>
    <name evidence="10" type="primary">xerC</name>
    <name evidence="13" type="ORF">CALK_0389</name>
</gene>
<reference evidence="13 14" key="1">
    <citation type="journal article" date="2013" name="Environ. Microbiol.">
        <title>Genome analysis of Chitinivibrio alkaliphilus gen. nov., sp. nov., a novel extremely haloalkaliphilic anaerobic chitinolytic bacterium from the candidate phylum Termite Group 3.</title>
        <authorList>
            <person name="Sorokin D.Y."/>
            <person name="Gumerov V.M."/>
            <person name="Rakitin A.L."/>
            <person name="Beletsky A.V."/>
            <person name="Damste J.S."/>
            <person name="Muyzer G."/>
            <person name="Mardanov A.V."/>
            <person name="Ravin N.V."/>
        </authorList>
    </citation>
    <scope>NUCLEOTIDE SEQUENCE [LARGE SCALE GENOMIC DNA]</scope>
    <source>
        <strain evidence="13 14">ACht1</strain>
    </source>
</reference>
<dbReference type="RefSeq" id="WP_022635931.1">
    <property type="nucleotide sequence ID" value="NZ_ASJR01000003.1"/>
</dbReference>
<dbReference type="InterPro" id="IPR044068">
    <property type="entry name" value="CB"/>
</dbReference>
<dbReference type="HAMAP" id="MF_01808">
    <property type="entry name" value="Recomb_XerC_XerD"/>
    <property type="match status" value="1"/>
</dbReference>
<dbReference type="GO" id="GO:0009037">
    <property type="term" value="F:tyrosine-based site-specific recombinase activity"/>
    <property type="evidence" value="ECO:0007669"/>
    <property type="project" value="UniProtKB-UniRule"/>
</dbReference>
<feature type="domain" description="Tyr recombinase" evidence="11">
    <location>
        <begin position="107"/>
        <end position="291"/>
    </location>
</feature>
<dbReference type="Gene3D" id="1.10.443.10">
    <property type="entry name" value="Intergrase catalytic core"/>
    <property type="match status" value="1"/>
</dbReference>
<dbReference type="SUPFAM" id="SSF56349">
    <property type="entry name" value="DNA breaking-rejoining enzymes"/>
    <property type="match status" value="1"/>
</dbReference>
<dbReference type="CDD" id="cd00798">
    <property type="entry name" value="INT_XerDC_C"/>
    <property type="match status" value="1"/>
</dbReference>
<dbReference type="GO" id="GO:0051301">
    <property type="term" value="P:cell division"/>
    <property type="evidence" value="ECO:0007669"/>
    <property type="project" value="UniProtKB-KW"/>
</dbReference>
<feature type="active site" evidence="10">
    <location>
        <position position="246"/>
    </location>
</feature>
<dbReference type="STRING" id="1313304.CALK_0389"/>
<keyword evidence="14" id="KW-1185">Reference proteome</keyword>
<dbReference type="Proteomes" id="UP000017148">
    <property type="component" value="Unassembled WGS sequence"/>
</dbReference>
<evidence type="ECO:0000256" key="8">
    <source>
        <dbReference type="ARBA" id="ARBA00023172"/>
    </source>
</evidence>
<comment type="function">
    <text evidence="10">Site-specific tyrosine recombinase, which acts by catalyzing the cutting and rejoining of the recombining DNA molecules. The XerC-XerD complex is essential to convert dimers of the bacterial chromosome into monomers to permit their segregation at cell division. It also contributes to the segregational stability of plasmids.</text>
</comment>
<dbReference type="InterPro" id="IPR010998">
    <property type="entry name" value="Integrase_recombinase_N"/>
</dbReference>
<feature type="active site" evidence="10">
    <location>
        <position position="171"/>
    </location>
</feature>
<accession>U7DBG6</accession>
<feature type="active site" evidence="10">
    <location>
        <position position="147"/>
    </location>
</feature>
<dbReference type="PANTHER" id="PTHR30349">
    <property type="entry name" value="PHAGE INTEGRASE-RELATED"/>
    <property type="match status" value="1"/>
</dbReference>
<keyword evidence="3 10" id="KW-0963">Cytoplasm</keyword>
<dbReference type="GO" id="GO:0005737">
    <property type="term" value="C:cytoplasm"/>
    <property type="evidence" value="ECO:0007669"/>
    <property type="project" value="UniProtKB-SubCell"/>
</dbReference>
<dbReference type="InterPro" id="IPR011932">
    <property type="entry name" value="Recomb_XerD"/>
</dbReference>
<comment type="caution">
    <text evidence="13">The sequence shown here is derived from an EMBL/GenBank/DDBJ whole genome shotgun (WGS) entry which is preliminary data.</text>
</comment>
<dbReference type="InterPro" id="IPR013762">
    <property type="entry name" value="Integrase-like_cat_sf"/>
</dbReference>
<comment type="subcellular location">
    <subcellularLocation>
        <location evidence="1 10">Cytoplasm</location>
    </subcellularLocation>
</comment>
<dbReference type="InterPro" id="IPR002104">
    <property type="entry name" value="Integrase_catalytic"/>
</dbReference>
<comment type="similarity">
    <text evidence="10">Belongs to the 'phage' integrase family. XerC subfamily.</text>
</comment>
<dbReference type="Pfam" id="PF02899">
    <property type="entry name" value="Phage_int_SAM_1"/>
    <property type="match status" value="1"/>
</dbReference>
<dbReference type="PANTHER" id="PTHR30349:SF81">
    <property type="entry name" value="TYROSINE RECOMBINASE XERC"/>
    <property type="match status" value="1"/>
</dbReference>
<evidence type="ECO:0000256" key="2">
    <source>
        <dbReference type="ARBA" id="ARBA00010450"/>
    </source>
</evidence>
<feature type="active site" description="O-(3'-phospho-DNA)-tyrosine intermediate" evidence="10">
    <location>
        <position position="278"/>
    </location>
</feature>
<feature type="active site" evidence="10">
    <location>
        <position position="243"/>
    </location>
</feature>